<dbReference type="PANTHER" id="PTHR47837:SF2">
    <property type="entry name" value="GTP PYROPHOSPHOKINASE YWAC"/>
    <property type="match status" value="1"/>
</dbReference>
<sequence length="226" mass="26400">MINQRRSFMNVKKIRDIFNTSEINLGIEAEELAQLARMYQTYESAQQEIATKLENLDAEFQLNYNHNPIHHLEGRMKDPQSLMGKLQRKGLPLDINVIPNEIFDIAGIRVITNYIDDIYTVERLLVAQDDVKLLKRKDYVKDPKPSGYRSLHLVVEIPVFMSTGVKHMPVEIQVRTIGMDMWASLEHKLRYKTDSERAEEFADNLIGYANELNQIEQNFQNIHREL</sequence>
<dbReference type="InterPro" id="IPR007685">
    <property type="entry name" value="RelA_SpoT"/>
</dbReference>
<dbReference type="InterPro" id="IPR043519">
    <property type="entry name" value="NT_sf"/>
</dbReference>
<dbReference type="Gene3D" id="3.30.460.10">
    <property type="entry name" value="Beta Polymerase, domain 2"/>
    <property type="match status" value="1"/>
</dbReference>
<evidence type="ECO:0000313" key="4">
    <source>
        <dbReference type="EMBL" id="TGE72419.1"/>
    </source>
</evidence>
<comment type="pathway">
    <text evidence="1">Purine metabolism; ppGpp biosynthesis; ppGpp from GTP: step 1/2.</text>
</comment>
<dbReference type="RefSeq" id="WP_135519597.1">
    <property type="nucleotide sequence ID" value="NZ_PVSN01000041.1"/>
</dbReference>
<gene>
    <name evidence="4" type="ORF">C6P11_06300</name>
</gene>
<comment type="caution">
    <text evidence="4">The sequence shown here is derived from an EMBL/GenBank/DDBJ whole genome shotgun (WGS) entry which is preliminary data.</text>
</comment>
<dbReference type="AlphaFoldDB" id="A0A4Z0RV75"/>
<dbReference type="GO" id="GO:0015970">
    <property type="term" value="P:guanosine tetraphosphate biosynthetic process"/>
    <property type="evidence" value="ECO:0007669"/>
    <property type="project" value="UniProtKB-UniPathway"/>
</dbReference>
<dbReference type="Proteomes" id="UP000297646">
    <property type="component" value="Unassembled WGS sequence"/>
</dbReference>
<dbReference type="SMART" id="SM00954">
    <property type="entry name" value="RelA_SpoT"/>
    <property type="match status" value="1"/>
</dbReference>
<dbReference type="Pfam" id="PF04607">
    <property type="entry name" value="RelA_SpoT"/>
    <property type="match status" value="1"/>
</dbReference>
<accession>A0A4Z0RV75</accession>
<dbReference type="GO" id="GO:0016301">
    <property type="term" value="F:kinase activity"/>
    <property type="evidence" value="ECO:0007669"/>
    <property type="project" value="UniProtKB-KW"/>
</dbReference>
<evidence type="ECO:0000313" key="5">
    <source>
        <dbReference type="Proteomes" id="UP000297646"/>
    </source>
</evidence>
<dbReference type="PANTHER" id="PTHR47837">
    <property type="entry name" value="GTP PYROPHOSPHOKINASE YJBM"/>
    <property type="match status" value="1"/>
</dbReference>
<keyword evidence="2" id="KW-0175">Coiled coil</keyword>
<keyword evidence="4" id="KW-0418">Kinase</keyword>
<dbReference type="InterPro" id="IPR052366">
    <property type="entry name" value="GTP_Pyrophosphokinase"/>
</dbReference>
<evidence type="ECO:0000256" key="2">
    <source>
        <dbReference type="SAM" id="Coils"/>
    </source>
</evidence>
<keyword evidence="4" id="KW-0808">Transferase</keyword>
<protein>
    <submittedName>
        <fullName evidence="4">GTP pyrophosphokinase</fullName>
    </submittedName>
</protein>
<feature type="domain" description="RelA/SpoT" evidence="3">
    <location>
        <begin position="74"/>
        <end position="197"/>
    </location>
</feature>
<organism evidence="4 5">
    <name type="scientific">Weissella confusa</name>
    <name type="common">Lactobacillus confusus</name>
    <dbReference type="NCBI Taxonomy" id="1583"/>
    <lineage>
        <taxon>Bacteria</taxon>
        <taxon>Bacillati</taxon>
        <taxon>Bacillota</taxon>
        <taxon>Bacilli</taxon>
        <taxon>Lactobacillales</taxon>
        <taxon>Lactobacillaceae</taxon>
        <taxon>Weissella</taxon>
    </lineage>
</organism>
<evidence type="ECO:0000259" key="3">
    <source>
        <dbReference type="SMART" id="SM00954"/>
    </source>
</evidence>
<feature type="coiled-coil region" evidence="2">
    <location>
        <begin position="198"/>
        <end position="225"/>
    </location>
</feature>
<dbReference type="SUPFAM" id="SSF81301">
    <property type="entry name" value="Nucleotidyltransferase"/>
    <property type="match status" value="1"/>
</dbReference>
<dbReference type="CDD" id="cd05399">
    <property type="entry name" value="NT_Rel-Spo_like"/>
    <property type="match status" value="1"/>
</dbReference>
<evidence type="ECO:0000256" key="1">
    <source>
        <dbReference type="ARBA" id="ARBA00004976"/>
    </source>
</evidence>
<dbReference type="UniPathway" id="UPA00908">
    <property type="reaction ID" value="UER00884"/>
</dbReference>
<dbReference type="EMBL" id="PVSN01000041">
    <property type="protein sequence ID" value="TGE72419.1"/>
    <property type="molecule type" value="Genomic_DNA"/>
</dbReference>
<reference evidence="4 5" key="1">
    <citation type="submission" date="2018-03" db="EMBL/GenBank/DDBJ databases">
        <title>Genome sequencing of Weissella confusa isolates.</title>
        <authorList>
            <person name="Kajala I."/>
            <person name="Baruah R."/>
            <person name="Bergsveinson J."/>
            <person name="Juvonen R."/>
            <person name="Ziola B."/>
        </authorList>
    </citation>
    <scope>NUCLEOTIDE SEQUENCE [LARGE SCALE GENOMIC DNA]</scope>
    <source>
        <strain evidence="4 5">VTT E-062653</strain>
    </source>
</reference>
<dbReference type="Gene3D" id="1.10.287.860">
    <property type="entry name" value="Nucleotidyltransferase"/>
    <property type="match status" value="1"/>
</dbReference>
<name>A0A4Z0RV75_WEICO</name>
<dbReference type="OrthoDB" id="9789634at2"/>
<proteinExistence type="predicted"/>